<accession>A0ABM6GER4</accession>
<sequence>MAKCQVCGKGPVTGKNVSHSNRRTNRWFKPNLQKVRVITDEGKIKRMWVCTDCLSAGKVKRYVSTKVEAQ</sequence>
<dbReference type="InterPro" id="IPR050096">
    <property type="entry name" value="Bacterial_rp_bL28"/>
</dbReference>
<dbReference type="PANTHER" id="PTHR39080:SF1">
    <property type="entry name" value="LARGE RIBOSOMAL SUBUNIT PROTEIN BL28A"/>
    <property type="match status" value="1"/>
</dbReference>
<dbReference type="SUPFAM" id="SSF143800">
    <property type="entry name" value="L28p-like"/>
    <property type="match status" value="1"/>
</dbReference>
<evidence type="ECO:0000256" key="2">
    <source>
        <dbReference type="ARBA" id="ARBA00022980"/>
    </source>
</evidence>
<evidence type="ECO:0000256" key="1">
    <source>
        <dbReference type="ARBA" id="ARBA00008760"/>
    </source>
</evidence>
<reference evidence="6 7" key="1">
    <citation type="submission" date="2014-02" db="EMBL/GenBank/DDBJ databases">
        <title>Diversity of Thermotogales isolates from hydrothermal vents.</title>
        <authorList>
            <person name="Haverkamp T.H.A."/>
            <person name="Lossouarn J."/>
            <person name="Geslin C."/>
            <person name="Nesbo C.L."/>
        </authorList>
    </citation>
    <scope>NUCLEOTIDE SEQUENCE [LARGE SCALE GENOMIC DNA]</scope>
    <source>
        <strain evidence="6 7">431</strain>
    </source>
</reference>
<dbReference type="Gene3D" id="2.30.170.40">
    <property type="entry name" value="Ribosomal protein L28/L24"/>
    <property type="match status" value="1"/>
</dbReference>
<dbReference type="GO" id="GO:0005840">
    <property type="term" value="C:ribosome"/>
    <property type="evidence" value="ECO:0007669"/>
    <property type="project" value="UniProtKB-KW"/>
</dbReference>
<evidence type="ECO:0000256" key="4">
    <source>
        <dbReference type="ARBA" id="ARBA00035174"/>
    </source>
</evidence>
<dbReference type="InterPro" id="IPR001383">
    <property type="entry name" value="Ribosomal_bL28_bact-type"/>
</dbReference>
<dbReference type="InterPro" id="IPR037147">
    <property type="entry name" value="Ribosomal_bL28_sf"/>
</dbReference>
<dbReference type="HAMAP" id="MF_00373">
    <property type="entry name" value="Ribosomal_bL28"/>
    <property type="match status" value="1"/>
</dbReference>
<keyword evidence="3 5" id="KW-0687">Ribonucleoprotein</keyword>
<gene>
    <name evidence="5" type="primary">rpmB</name>
    <name evidence="6" type="ORF">BW47_05500</name>
</gene>
<organism evidence="6 7">
    <name type="scientific">Thermosipho melanesiensis</name>
    <dbReference type="NCBI Taxonomy" id="46541"/>
    <lineage>
        <taxon>Bacteria</taxon>
        <taxon>Thermotogati</taxon>
        <taxon>Thermotogota</taxon>
        <taxon>Thermotogae</taxon>
        <taxon>Thermotogales</taxon>
        <taxon>Fervidobacteriaceae</taxon>
        <taxon>Thermosipho</taxon>
    </lineage>
</organism>
<dbReference type="Pfam" id="PF00830">
    <property type="entry name" value="Ribosomal_L28"/>
    <property type="match status" value="1"/>
</dbReference>
<name>A0ABM6GER4_9BACT</name>
<evidence type="ECO:0000256" key="5">
    <source>
        <dbReference type="HAMAP-Rule" id="MF_00373"/>
    </source>
</evidence>
<keyword evidence="7" id="KW-1185">Reference proteome</keyword>
<dbReference type="NCBIfam" id="TIGR00009">
    <property type="entry name" value="L28"/>
    <property type="match status" value="1"/>
</dbReference>
<proteinExistence type="inferred from homology"/>
<evidence type="ECO:0000313" key="6">
    <source>
        <dbReference type="EMBL" id="APT74007.1"/>
    </source>
</evidence>
<evidence type="ECO:0000313" key="7">
    <source>
        <dbReference type="Proteomes" id="UP000185490"/>
    </source>
</evidence>
<dbReference type="EMBL" id="CP007389">
    <property type="protein sequence ID" value="APT74007.1"/>
    <property type="molecule type" value="Genomic_DNA"/>
</dbReference>
<dbReference type="PANTHER" id="PTHR39080">
    <property type="entry name" value="50S RIBOSOMAL PROTEIN L28"/>
    <property type="match status" value="1"/>
</dbReference>
<dbReference type="Proteomes" id="UP000185490">
    <property type="component" value="Chromosome"/>
</dbReference>
<dbReference type="InterPro" id="IPR026569">
    <property type="entry name" value="Ribosomal_bL28"/>
</dbReference>
<dbReference type="InterPro" id="IPR034704">
    <property type="entry name" value="Ribosomal_bL28/bL31-like_sf"/>
</dbReference>
<keyword evidence="2 5" id="KW-0689">Ribosomal protein</keyword>
<comment type="similarity">
    <text evidence="1 5">Belongs to the bacterial ribosomal protein bL28 family.</text>
</comment>
<evidence type="ECO:0000256" key="3">
    <source>
        <dbReference type="ARBA" id="ARBA00023274"/>
    </source>
</evidence>
<protein>
    <recommendedName>
        <fullName evidence="4 5">Large ribosomal subunit protein bL28</fullName>
    </recommendedName>
</protein>
<dbReference type="RefSeq" id="WP_012057248.1">
    <property type="nucleotide sequence ID" value="NZ_CP007389.1"/>
</dbReference>